<dbReference type="Proteomes" id="UP000652847">
    <property type="component" value="Unassembled WGS sequence"/>
</dbReference>
<dbReference type="CDD" id="cd06225">
    <property type="entry name" value="HAMP"/>
    <property type="match status" value="1"/>
</dbReference>
<dbReference type="Gene3D" id="1.10.287.130">
    <property type="match status" value="1"/>
</dbReference>
<dbReference type="InterPro" id="IPR036890">
    <property type="entry name" value="HATPase_C_sf"/>
</dbReference>
<dbReference type="SMART" id="SM00388">
    <property type="entry name" value="HisKA"/>
    <property type="match status" value="1"/>
</dbReference>
<dbReference type="PANTHER" id="PTHR45453">
    <property type="entry name" value="PHOSPHATE REGULON SENSOR PROTEIN PHOR"/>
    <property type="match status" value="1"/>
</dbReference>
<keyword evidence="10" id="KW-0472">Membrane</keyword>
<dbReference type="InterPro" id="IPR050351">
    <property type="entry name" value="BphY/WalK/GraS-like"/>
</dbReference>
<dbReference type="Gene3D" id="3.30.565.10">
    <property type="entry name" value="Histidine kinase-like ATPase, C-terminal domain"/>
    <property type="match status" value="1"/>
</dbReference>
<accession>A0A8I0DRL9</accession>
<dbReference type="AlphaFoldDB" id="A0A8I0DRL9"/>
<dbReference type="PROSITE" id="PS50885">
    <property type="entry name" value="HAMP"/>
    <property type="match status" value="1"/>
</dbReference>
<feature type="domain" description="HAMP" evidence="12">
    <location>
        <begin position="223"/>
        <end position="275"/>
    </location>
</feature>
<dbReference type="InterPro" id="IPR003660">
    <property type="entry name" value="HAMP_dom"/>
</dbReference>
<keyword evidence="10" id="KW-0812">Transmembrane</keyword>
<feature type="coiled-coil region" evidence="8">
    <location>
        <begin position="263"/>
        <end position="297"/>
    </location>
</feature>
<evidence type="ECO:0000256" key="2">
    <source>
        <dbReference type="ARBA" id="ARBA00004370"/>
    </source>
</evidence>
<feature type="region of interest" description="Disordered" evidence="9">
    <location>
        <begin position="111"/>
        <end position="140"/>
    </location>
</feature>
<evidence type="ECO:0000256" key="6">
    <source>
        <dbReference type="ARBA" id="ARBA00022777"/>
    </source>
</evidence>
<keyword evidence="8" id="KW-0175">Coiled coil</keyword>
<dbReference type="Pfam" id="PF00672">
    <property type="entry name" value="HAMP"/>
    <property type="match status" value="1"/>
</dbReference>
<keyword evidence="7" id="KW-0902">Two-component regulatory system</keyword>
<evidence type="ECO:0000256" key="4">
    <source>
        <dbReference type="ARBA" id="ARBA00022553"/>
    </source>
</evidence>
<dbReference type="InterPro" id="IPR005467">
    <property type="entry name" value="His_kinase_dom"/>
</dbReference>
<dbReference type="GO" id="GO:0004721">
    <property type="term" value="F:phosphoprotein phosphatase activity"/>
    <property type="evidence" value="ECO:0007669"/>
    <property type="project" value="TreeGrafter"/>
</dbReference>
<dbReference type="PROSITE" id="PS50109">
    <property type="entry name" value="HIS_KIN"/>
    <property type="match status" value="1"/>
</dbReference>
<keyword evidence="5" id="KW-0808">Transferase</keyword>
<dbReference type="GO" id="GO:0016036">
    <property type="term" value="P:cellular response to phosphate starvation"/>
    <property type="evidence" value="ECO:0007669"/>
    <property type="project" value="TreeGrafter"/>
</dbReference>
<dbReference type="SMART" id="SM00387">
    <property type="entry name" value="HATPase_c"/>
    <property type="match status" value="1"/>
</dbReference>
<evidence type="ECO:0000256" key="9">
    <source>
        <dbReference type="SAM" id="MobiDB-lite"/>
    </source>
</evidence>
<evidence type="ECO:0000256" key="5">
    <source>
        <dbReference type="ARBA" id="ARBA00022679"/>
    </source>
</evidence>
<dbReference type="InterPro" id="IPR036097">
    <property type="entry name" value="HisK_dim/P_sf"/>
</dbReference>
<comment type="subcellular location">
    <subcellularLocation>
        <location evidence="2">Membrane</location>
    </subcellularLocation>
</comment>
<comment type="catalytic activity">
    <reaction evidence="1">
        <text>ATP + protein L-histidine = ADP + protein N-phospho-L-histidine.</text>
        <dbReference type="EC" id="2.7.13.3"/>
    </reaction>
</comment>
<dbReference type="Gene3D" id="6.10.340.10">
    <property type="match status" value="1"/>
</dbReference>
<evidence type="ECO:0000256" key="3">
    <source>
        <dbReference type="ARBA" id="ARBA00012438"/>
    </source>
</evidence>
<evidence type="ECO:0000256" key="8">
    <source>
        <dbReference type="SAM" id="Coils"/>
    </source>
</evidence>
<organism evidence="13 14">
    <name type="scientific">Blautia segnis</name>
    <dbReference type="NCBI Taxonomy" id="2763030"/>
    <lineage>
        <taxon>Bacteria</taxon>
        <taxon>Bacillati</taxon>
        <taxon>Bacillota</taxon>
        <taxon>Clostridia</taxon>
        <taxon>Lachnospirales</taxon>
        <taxon>Lachnospiraceae</taxon>
        <taxon>Blautia</taxon>
    </lineage>
</organism>
<evidence type="ECO:0000313" key="13">
    <source>
        <dbReference type="EMBL" id="MBC5650767.1"/>
    </source>
</evidence>
<evidence type="ECO:0000256" key="7">
    <source>
        <dbReference type="ARBA" id="ARBA00023012"/>
    </source>
</evidence>
<dbReference type="Pfam" id="PF00512">
    <property type="entry name" value="HisKA"/>
    <property type="match status" value="1"/>
</dbReference>
<dbReference type="PANTHER" id="PTHR45453:SF3">
    <property type="entry name" value="HISTIDINE KINASE"/>
    <property type="match status" value="1"/>
</dbReference>
<keyword evidence="6 13" id="KW-0418">Kinase</keyword>
<dbReference type="InterPro" id="IPR004358">
    <property type="entry name" value="Sig_transdc_His_kin-like_C"/>
</dbReference>
<dbReference type="SUPFAM" id="SSF55874">
    <property type="entry name" value="ATPase domain of HSP90 chaperone/DNA topoisomerase II/histidine kinase"/>
    <property type="match status" value="1"/>
</dbReference>
<keyword evidence="14" id="KW-1185">Reference proteome</keyword>
<protein>
    <recommendedName>
        <fullName evidence="3">histidine kinase</fullName>
        <ecNumber evidence="3">2.7.13.3</ecNumber>
    </recommendedName>
</protein>
<dbReference type="RefSeq" id="WP_186901134.1">
    <property type="nucleotide sequence ID" value="NZ_JACOOT010000014.1"/>
</dbReference>
<gene>
    <name evidence="13" type="ORF">H8S54_06495</name>
</gene>
<feature type="transmembrane region" description="Helical" evidence="10">
    <location>
        <begin position="12"/>
        <end position="36"/>
    </location>
</feature>
<sequence>MIKYIKSRISIKIFLLTMIILMAVSGISYGFVAAFMPQSYSDSLNRTLAAKAKDLAESLSGYSLENAASIIGEFSDANQSRVVLLNEKGEIVREWLGNGSLVSEVTISSSVSEEEQPVTEGFAEESTTAESGDWEGQTDQEVSYGDTIGTVVEGEGSVVEEMEQQAMGHYEVAFKDSENRYTLFVFGSTQLVNQAVEALGQILPWMLFTVFGISLVISLFYSRYLSKPIRKLGAASDKMAGLDFSVRTEMKRTDELGTLSRSLDTMAQNLDQALKSLRSANAKLKDEMEQERELERRRMEFFAAASHELKTPVTILKGQIEGMEQNVGVYKDRDKYLARAREVTVTLQNMVQEILMISKMESWGFSLKKKELDLAELVRRQLADLTELFEQKNMKLEITLPDQCLCRVDPALMETVLRNVLVNAVRYSPEKERIRVNLYKEIQEISCEGCLRGSGNPVDAKEKTQGHKTVRLEVENTGVHIEDAELSRVFDAFYRVDSSRNRKSGGSGLGLYIVRQILEQHGAGYELRNTDNGVLFRMKLPLENMTFTG</sequence>
<dbReference type="EMBL" id="JACOOT010000014">
    <property type="protein sequence ID" value="MBC5650767.1"/>
    <property type="molecule type" value="Genomic_DNA"/>
</dbReference>
<evidence type="ECO:0000259" key="11">
    <source>
        <dbReference type="PROSITE" id="PS50109"/>
    </source>
</evidence>
<reference evidence="13 14" key="1">
    <citation type="submission" date="2020-08" db="EMBL/GenBank/DDBJ databases">
        <title>Genome public.</title>
        <authorList>
            <person name="Liu C."/>
            <person name="Sun Q."/>
        </authorList>
    </citation>
    <scope>NUCLEOTIDE SEQUENCE [LARGE SCALE GENOMIC DNA]</scope>
    <source>
        <strain evidence="13 14">BX17</strain>
    </source>
</reference>
<dbReference type="GO" id="GO:0000155">
    <property type="term" value="F:phosphorelay sensor kinase activity"/>
    <property type="evidence" value="ECO:0007669"/>
    <property type="project" value="InterPro"/>
</dbReference>
<proteinExistence type="predicted"/>
<name>A0A8I0DRL9_9FIRM</name>
<dbReference type="EC" id="2.7.13.3" evidence="3"/>
<comment type="caution">
    <text evidence="13">The sequence shown here is derived from an EMBL/GenBank/DDBJ whole genome shotgun (WGS) entry which is preliminary data.</text>
</comment>
<keyword evidence="4" id="KW-0597">Phosphoprotein</keyword>
<keyword evidence="10" id="KW-1133">Transmembrane helix</keyword>
<evidence type="ECO:0000256" key="10">
    <source>
        <dbReference type="SAM" id="Phobius"/>
    </source>
</evidence>
<dbReference type="InterPro" id="IPR003661">
    <property type="entry name" value="HisK_dim/P_dom"/>
</dbReference>
<feature type="domain" description="Histidine kinase" evidence="11">
    <location>
        <begin position="304"/>
        <end position="544"/>
    </location>
</feature>
<evidence type="ECO:0000313" key="14">
    <source>
        <dbReference type="Proteomes" id="UP000652847"/>
    </source>
</evidence>
<dbReference type="InterPro" id="IPR003594">
    <property type="entry name" value="HATPase_dom"/>
</dbReference>
<dbReference type="CDD" id="cd00082">
    <property type="entry name" value="HisKA"/>
    <property type="match status" value="1"/>
</dbReference>
<feature type="transmembrane region" description="Helical" evidence="10">
    <location>
        <begin position="202"/>
        <end position="221"/>
    </location>
</feature>
<dbReference type="Pfam" id="PF02518">
    <property type="entry name" value="HATPase_c"/>
    <property type="match status" value="1"/>
</dbReference>
<evidence type="ECO:0000256" key="1">
    <source>
        <dbReference type="ARBA" id="ARBA00000085"/>
    </source>
</evidence>
<dbReference type="PRINTS" id="PR00344">
    <property type="entry name" value="BCTRLSENSOR"/>
</dbReference>
<dbReference type="SMART" id="SM00304">
    <property type="entry name" value="HAMP"/>
    <property type="match status" value="1"/>
</dbReference>
<dbReference type="GO" id="GO:0005886">
    <property type="term" value="C:plasma membrane"/>
    <property type="evidence" value="ECO:0007669"/>
    <property type="project" value="TreeGrafter"/>
</dbReference>
<dbReference type="SUPFAM" id="SSF158472">
    <property type="entry name" value="HAMP domain-like"/>
    <property type="match status" value="1"/>
</dbReference>
<evidence type="ECO:0000259" key="12">
    <source>
        <dbReference type="PROSITE" id="PS50885"/>
    </source>
</evidence>
<dbReference type="SUPFAM" id="SSF47384">
    <property type="entry name" value="Homodimeric domain of signal transducing histidine kinase"/>
    <property type="match status" value="1"/>
</dbReference>